<comment type="cofactor">
    <cofactor evidence="5">
        <name>FAD</name>
        <dbReference type="ChEBI" id="CHEBI:57692"/>
    </cofactor>
    <text evidence="5">Binds 1 FAD per subunit.</text>
</comment>
<evidence type="ECO:0000256" key="6">
    <source>
        <dbReference type="PIRSR" id="PIRSR602081-2"/>
    </source>
</evidence>
<dbReference type="InterPro" id="IPR036134">
    <property type="entry name" value="Crypto/Photolyase_FAD-like_sf"/>
</dbReference>
<dbReference type="GO" id="GO:0006139">
    <property type="term" value="P:nucleobase-containing compound metabolic process"/>
    <property type="evidence" value="ECO:0007669"/>
    <property type="project" value="UniProtKB-ARBA"/>
</dbReference>
<feature type="site" description="Electron transfer via tryptophanyl radical" evidence="6">
    <location>
        <position position="367"/>
    </location>
</feature>
<dbReference type="GO" id="GO:0006950">
    <property type="term" value="P:response to stress"/>
    <property type="evidence" value="ECO:0007669"/>
    <property type="project" value="UniProtKB-ARBA"/>
</dbReference>
<dbReference type="Pfam" id="PF00875">
    <property type="entry name" value="DNA_photolyase"/>
    <property type="match status" value="1"/>
</dbReference>
<dbReference type="InterPro" id="IPR036155">
    <property type="entry name" value="Crypto/Photolyase_N_sf"/>
</dbReference>
<feature type="binding site" evidence="5">
    <location>
        <position position="216"/>
    </location>
    <ligand>
        <name>FAD</name>
        <dbReference type="ChEBI" id="CHEBI:57692"/>
    </ligand>
</feature>
<protein>
    <submittedName>
        <fullName evidence="9">Deoxyribodipyrimidine photo-lyase</fullName>
    </submittedName>
</protein>
<dbReference type="PROSITE" id="PS00691">
    <property type="entry name" value="DNA_PHOTOLYASES_1_2"/>
    <property type="match status" value="1"/>
</dbReference>
<keyword evidence="4 7" id="KW-0157">Chromophore</keyword>
<dbReference type="Gene3D" id="1.10.579.10">
    <property type="entry name" value="DNA Cyclobutane Dipyrimidine Photolyase, subunit A, domain 3"/>
    <property type="match status" value="1"/>
</dbReference>
<feature type="binding site" evidence="5">
    <location>
        <position position="257"/>
    </location>
    <ligand>
        <name>FAD</name>
        <dbReference type="ChEBI" id="CHEBI:57692"/>
    </ligand>
</feature>
<keyword evidence="2 5" id="KW-0285">Flavoprotein</keyword>
<evidence type="ECO:0000256" key="4">
    <source>
        <dbReference type="ARBA" id="ARBA00022991"/>
    </source>
</evidence>
<dbReference type="Gene3D" id="3.40.50.620">
    <property type="entry name" value="HUPs"/>
    <property type="match status" value="1"/>
</dbReference>
<dbReference type="InterPro" id="IPR014729">
    <property type="entry name" value="Rossmann-like_a/b/a_fold"/>
</dbReference>
<dbReference type="PROSITE" id="PS51645">
    <property type="entry name" value="PHR_CRY_ALPHA_BETA"/>
    <property type="match status" value="1"/>
</dbReference>
<dbReference type="GO" id="GO:0071949">
    <property type="term" value="F:FAD binding"/>
    <property type="evidence" value="ECO:0007669"/>
    <property type="project" value="TreeGrafter"/>
</dbReference>
<proteinExistence type="inferred from homology"/>
<dbReference type="AlphaFoldDB" id="I0W8J9"/>
<dbReference type="Pfam" id="PF03441">
    <property type="entry name" value="FAD_binding_7"/>
    <property type="match status" value="1"/>
</dbReference>
<evidence type="ECO:0000256" key="7">
    <source>
        <dbReference type="RuleBase" id="RU004182"/>
    </source>
</evidence>
<dbReference type="PRINTS" id="PR00147">
    <property type="entry name" value="DNAPHOTLYASE"/>
</dbReference>
<reference evidence="9 10" key="1">
    <citation type="journal article" date="2012" name="J. Bacteriol.">
        <title>Genome Sequence of the Halotolerant Bacterium Imtechella halotolerans K1T.</title>
        <authorList>
            <person name="Kumar S."/>
            <person name="Vikram S."/>
            <person name="Subramanian S."/>
            <person name="Raghava G.P."/>
            <person name="Pinnaka A.K."/>
        </authorList>
    </citation>
    <scope>NUCLEOTIDE SEQUENCE [LARGE SCALE GENOMIC DNA]</scope>
    <source>
        <strain evidence="9 10">K1</strain>
    </source>
</reference>
<keyword evidence="10" id="KW-1185">Reference proteome</keyword>
<keyword evidence="3 5" id="KW-0274">FAD</keyword>
<dbReference type="STRING" id="946077.W5A_11319"/>
<evidence type="ECO:0000313" key="9">
    <source>
        <dbReference type="EMBL" id="EID72715.1"/>
    </source>
</evidence>
<dbReference type="SUPFAM" id="SSF48173">
    <property type="entry name" value="Cryptochrome/photolyase FAD-binding domain"/>
    <property type="match status" value="1"/>
</dbReference>
<comment type="similarity">
    <text evidence="7">Belongs to the DNA photolyase family.</text>
</comment>
<organism evidence="9 10">
    <name type="scientific">Imtechella halotolerans K1</name>
    <dbReference type="NCBI Taxonomy" id="946077"/>
    <lineage>
        <taxon>Bacteria</taxon>
        <taxon>Pseudomonadati</taxon>
        <taxon>Bacteroidota</taxon>
        <taxon>Flavobacteriia</taxon>
        <taxon>Flavobacteriales</taxon>
        <taxon>Flavobacteriaceae</taxon>
        <taxon>Imtechella</taxon>
    </lineage>
</organism>
<evidence type="ECO:0000256" key="2">
    <source>
        <dbReference type="ARBA" id="ARBA00022630"/>
    </source>
</evidence>
<dbReference type="InterPro" id="IPR005101">
    <property type="entry name" value="Cryptochr/Photolyase_FAD-bd"/>
</dbReference>
<dbReference type="Proteomes" id="UP000005938">
    <property type="component" value="Unassembled WGS sequence"/>
</dbReference>
<dbReference type="PROSITE" id="PS00394">
    <property type="entry name" value="DNA_PHOTOLYASES_1_1"/>
    <property type="match status" value="1"/>
</dbReference>
<dbReference type="GO" id="GO:0003904">
    <property type="term" value="F:deoxyribodipyrimidine photo-lyase activity"/>
    <property type="evidence" value="ECO:0007669"/>
    <property type="project" value="TreeGrafter"/>
</dbReference>
<dbReference type="InterPro" id="IPR006050">
    <property type="entry name" value="DNA_photolyase_N"/>
</dbReference>
<evidence type="ECO:0000259" key="8">
    <source>
        <dbReference type="PROSITE" id="PS51645"/>
    </source>
</evidence>
<feature type="domain" description="Photolyase/cryptochrome alpha/beta" evidence="8">
    <location>
        <begin position="6"/>
        <end position="135"/>
    </location>
</feature>
<dbReference type="Gene3D" id="1.25.40.80">
    <property type="match status" value="1"/>
</dbReference>
<dbReference type="SUPFAM" id="SSF52425">
    <property type="entry name" value="Cryptochrome/photolyase, N-terminal domain"/>
    <property type="match status" value="1"/>
</dbReference>
<evidence type="ECO:0000313" key="10">
    <source>
        <dbReference type="Proteomes" id="UP000005938"/>
    </source>
</evidence>
<name>I0W8J9_9FLAO</name>
<feature type="site" description="Electron transfer via tryptophanyl radical" evidence="6">
    <location>
        <position position="291"/>
    </location>
</feature>
<keyword evidence="9" id="KW-0456">Lyase</keyword>
<dbReference type="PANTHER" id="PTHR11455">
    <property type="entry name" value="CRYPTOCHROME"/>
    <property type="match status" value="1"/>
</dbReference>
<dbReference type="GO" id="GO:0009416">
    <property type="term" value="P:response to light stimulus"/>
    <property type="evidence" value="ECO:0007669"/>
    <property type="project" value="TreeGrafter"/>
</dbReference>
<gene>
    <name evidence="9" type="ORF">W5A_11319</name>
</gene>
<sequence length="437" mass="51272">MNTKLRISICWFRRDLRWDDHTALWHALQSNFPVLPIFIFDPEILSQFPENDSRVHFIYNKLQELNKLVSIENRGIAQYYGTVESVFNHLLKEFDIQGVYTNEDYEPASIERDQMVSALLSVHNIPLYSFKDQLIFAKNEVCKPDGSPYVVYTPFMKKWKENYATQKPLVHPSDSELSKLLQMDSLPRVSMTEIELTTPTHQVESYNIDTEFLDTYALTRNTPSIKGSVLGPHLRFGTLSIRKLVRLAYASSKQEIFLNELIWREFFSSILWHFPHTITKSFKPAYDTIKWRNNPEEFKAWCEGKTGYPLVDAGMRELNKTGYMHNRVRMVVASFLCKHLLIDWRWGEAYFAEKLLDYEIASNIGNWQWVAGCGVDAAPYFRIFNPTEQLKKFDSDKKYIHKWVVDINEFTYPHPIVDHSFARERCLATYKEALSVI</sequence>
<dbReference type="PANTHER" id="PTHR11455:SF9">
    <property type="entry name" value="CRYPTOCHROME CIRCADIAN CLOCK 5 ISOFORM X1"/>
    <property type="match status" value="1"/>
</dbReference>
<dbReference type="OrthoDB" id="9772484at2"/>
<evidence type="ECO:0000256" key="1">
    <source>
        <dbReference type="ARBA" id="ARBA00001932"/>
    </source>
</evidence>
<dbReference type="GO" id="GO:0003677">
    <property type="term" value="F:DNA binding"/>
    <property type="evidence" value="ECO:0007669"/>
    <property type="project" value="TreeGrafter"/>
</dbReference>
<dbReference type="EMBL" id="AJJU01000034">
    <property type="protein sequence ID" value="EID72715.1"/>
    <property type="molecule type" value="Genomic_DNA"/>
</dbReference>
<dbReference type="PATRIC" id="fig|946077.3.peg.2281"/>
<evidence type="ECO:0000256" key="5">
    <source>
        <dbReference type="PIRSR" id="PIRSR602081-1"/>
    </source>
</evidence>
<comment type="caution">
    <text evidence="9">The sequence shown here is derived from an EMBL/GenBank/DDBJ whole genome shotgun (WGS) entry which is preliminary data.</text>
</comment>
<feature type="binding site" evidence="5">
    <location>
        <begin position="260"/>
        <end position="267"/>
    </location>
    <ligand>
        <name>FAD</name>
        <dbReference type="ChEBI" id="CHEBI:57692"/>
    </ligand>
</feature>
<dbReference type="InterPro" id="IPR018394">
    <property type="entry name" value="DNA_photolyase_1_CS_C"/>
</dbReference>
<accession>I0W8J9</accession>
<dbReference type="eggNOG" id="COG0415">
    <property type="taxonomic scope" value="Bacteria"/>
</dbReference>
<dbReference type="RefSeq" id="WP_008240706.1">
    <property type="nucleotide sequence ID" value="NZ_AJJU01000034.1"/>
</dbReference>
<comment type="cofactor">
    <cofactor evidence="1">
        <name>(6R)-5,10-methylene-5,6,7,8-tetrahydrofolate</name>
        <dbReference type="ChEBI" id="CHEBI:15636"/>
    </cofactor>
</comment>
<dbReference type="InterPro" id="IPR002081">
    <property type="entry name" value="Cryptochrome/DNA_photolyase_1"/>
</dbReference>
<feature type="site" description="Electron transfer via tryptophanyl radical" evidence="6">
    <location>
        <position position="344"/>
    </location>
</feature>
<evidence type="ECO:0000256" key="3">
    <source>
        <dbReference type="ARBA" id="ARBA00022827"/>
    </source>
</evidence>